<dbReference type="Gene3D" id="3.40.50.1820">
    <property type="entry name" value="alpha/beta hydrolase"/>
    <property type="match status" value="1"/>
</dbReference>
<reference evidence="1 2" key="1">
    <citation type="journal article" date="2009" name="Stand. Genomic Sci.">
        <title>Complete genome sequence of Catenulispora acidiphila type strain (ID 139908).</title>
        <authorList>
            <person name="Copeland A."/>
            <person name="Lapidus A."/>
            <person name="Glavina Del Rio T."/>
            <person name="Nolan M."/>
            <person name="Lucas S."/>
            <person name="Chen F."/>
            <person name="Tice H."/>
            <person name="Cheng J.F."/>
            <person name="Bruce D."/>
            <person name="Goodwin L."/>
            <person name="Pitluck S."/>
            <person name="Mikhailova N."/>
            <person name="Pati A."/>
            <person name="Ivanova N."/>
            <person name="Mavromatis K."/>
            <person name="Chen A."/>
            <person name="Palaniappan K."/>
            <person name="Chain P."/>
            <person name="Land M."/>
            <person name="Hauser L."/>
            <person name="Chang Y.J."/>
            <person name="Jeffries C.D."/>
            <person name="Chertkov O."/>
            <person name="Brettin T."/>
            <person name="Detter J.C."/>
            <person name="Han C."/>
            <person name="Ali Z."/>
            <person name="Tindall B.J."/>
            <person name="Goker M."/>
            <person name="Bristow J."/>
            <person name="Eisen J.A."/>
            <person name="Markowitz V."/>
            <person name="Hugenholtz P."/>
            <person name="Kyrpides N.C."/>
            <person name="Klenk H.P."/>
        </authorList>
    </citation>
    <scope>NUCLEOTIDE SEQUENCE [LARGE SCALE GENOMIC DNA]</scope>
    <source>
        <strain evidence="2">DSM 44928 / JCM 14897 / NBRC 102108 / NRRL B-24433 / ID139908</strain>
    </source>
</reference>
<sequence>MNVSVVSGLAFGPGGQRLDVYSPTDSLEARQPECPIVLLWHGRGPDERDVLAPLAMATAASGVVCVVPDWRPDAPDLGRTHLRESALFVQQHGGDFGGDVSRTTLAGWSLGGKTAVGAALDAAALDGWRPQAVVAIAGGYSSADPLTRQVAMDRLAGAGALAEPIPVHLVHGTADVLVDIERSRLLHAALRDRDWPCTLTELDGADHAGVVMTVYDPEARRCQATDAEHVLRAGHQTAQVIARAATSPSGP</sequence>
<dbReference type="KEGG" id="cai:Caci_6082"/>
<dbReference type="Proteomes" id="UP000000851">
    <property type="component" value="Chromosome"/>
</dbReference>
<dbReference type="SUPFAM" id="SSF53474">
    <property type="entry name" value="alpha/beta-Hydrolases"/>
    <property type="match status" value="1"/>
</dbReference>
<dbReference type="OrthoDB" id="3789848at2"/>
<organism evidence="1 2">
    <name type="scientific">Catenulispora acidiphila (strain DSM 44928 / JCM 14897 / NBRC 102108 / NRRL B-24433 / ID139908)</name>
    <dbReference type="NCBI Taxonomy" id="479433"/>
    <lineage>
        <taxon>Bacteria</taxon>
        <taxon>Bacillati</taxon>
        <taxon>Actinomycetota</taxon>
        <taxon>Actinomycetes</taxon>
        <taxon>Catenulisporales</taxon>
        <taxon>Catenulisporaceae</taxon>
        <taxon>Catenulispora</taxon>
    </lineage>
</organism>
<dbReference type="InterPro" id="IPR029058">
    <property type="entry name" value="AB_hydrolase_fold"/>
</dbReference>
<dbReference type="EMBL" id="CP001700">
    <property type="protein sequence ID" value="ACU74938.1"/>
    <property type="molecule type" value="Genomic_DNA"/>
</dbReference>
<dbReference type="RefSeq" id="WP_015794667.1">
    <property type="nucleotide sequence ID" value="NC_013131.1"/>
</dbReference>
<dbReference type="STRING" id="479433.Caci_6082"/>
<dbReference type="AlphaFoldDB" id="C7QGQ8"/>
<evidence type="ECO:0008006" key="3">
    <source>
        <dbReference type="Google" id="ProtNLM"/>
    </source>
</evidence>
<proteinExistence type="predicted"/>
<name>C7QGQ8_CATAD</name>
<dbReference type="eggNOG" id="COG0657">
    <property type="taxonomic scope" value="Bacteria"/>
</dbReference>
<dbReference type="InParanoid" id="C7QGQ8"/>
<keyword evidence="2" id="KW-1185">Reference proteome</keyword>
<evidence type="ECO:0000313" key="1">
    <source>
        <dbReference type="EMBL" id="ACU74938.1"/>
    </source>
</evidence>
<protein>
    <recommendedName>
        <fullName evidence="3">Phospholipase/Carboxylesterase</fullName>
    </recommendedName>
</protein>
<gene>
    <name evidence="1" type="ordered locus">Caci_6082</name>
</gene>
<evidence type="ECO:0000313" key="2">
    <source>
        <dbReference type="Proteomes" id="UP000000851"/>
    </source>
</evidence>
<dbReference type="HOGENOM" id="CLU_080139_0_0_11"/>
<accession>C7QGQ8</accession>